<protein>
    <submittedName>
        <fullName evidence="2">Uncharacterized protein</fullName>
    </submittedName>
</protein>
<feature type="region of interest" description="Disordered" evidence="1">
    <location>
        <begin position="1"/>
        <end position="80"/>
    </location>
</feature>
<feature type="compositionally biased region" description="Polar residues" evidence="1">
    <location>
        <begin position="41"/>
        <end position="56"/>
    </location>
</feature>
<dbReference type="EMBL" id="JAACJK010000001">
    <property type="protein sequence ID" value="KAF5341661.1"/>
    <property type="molecule type" value="Genomic_DNA"/>
</dbReference>
<sequence>MEQTLSTPATHDIELEHTTSIRSLSTQHKDRASKPPPKSANRPTHANAALTSTADPTRTVLDRKHPYTSSTRTQVDGATT</sequence>
<organism evidence="2 3">
    <name type="scientific">Ephemerocybe angulata</name>
    <dbReference type="NCBI Taxonomy" id="980116"/>
    <lineage>
        <taxon>Eukaryota</taxon>
        <taxon>Fungi</taxon>
        <taxon>Dikarya</taxon>
        <taxon>Basidiomycota</taxon>
        <taxon>Agaricomycotina</taxon>
        <taxon>Agaricomycetes</taxon>
        <taxon>Agaricomycetidae</taxon>
        <taxon>Agaricales</taxon>
        <taxon>Agaricineae</taxon>
        <taxon>Psathyrellaceae</taxon>
        <taxon>Ephemerocybe</taxon>
    </lineage>
</organism>
<dbReference type="AlphaFoldDB" id="A0A8H5CH52"/>
<evidence type="ECO:0000313" key="3">
    <source>
        <dbReference type="Proteomes" id="UP000541558"/>
    </source>
</evidence>
<feature type="compositionally biased region" description="Polar residues" evidence="1">
    <location>
        <begin position="67"/>
        <end position="80"/>
    </location>
</feature>
<evidence type="ECO:0000313" key="2">
    <source>
        <dbReference type="EMBL" id="KAF5341661.1"/>
    </source>
</evidence>
<proteinExistence type="predicted"/>
<dbReference type="Proteomes" id="UP000541558">
    <property type="component" value="Unassembled WGS sequence"/>
</dbReference>
<reference evidence="2 3" key="1">
    <citation type="journal article" date="2020" name="ISME J.">
        <title>Uncovering the hidden diversity of litter-decomposition mechanisms in mushroom-forming fungi.</title>
        <authorList>
            <person name="Floudas D."/>
            <person name="Bentzer J."/>
            <person name="Ahren D."/>
            <person name="Johansson T."/>
            <person name="Persson P."/>
            <person name="Tunlid A."/>
        </authorList>
    </citation>
    <scope>NUCLEOTIDE SEQUENCE [LARGE SCALE GENOMIC DNA]</scope>
    <source>
        <strain evidence="2 3">CBS 175.51</strain>
    </source>
</reference>
<keyword evidence="3" id="KW-1185">Reference proteome</keyword>
<evidence type="ECO:0000256" key="1">
    <source>
        <dbReference type="SAM" id="MobiDB-lite"/>
    </source>
</evidence>
<name>A0A8H5CH52_9AGAR</name>
<accession>A0A8H5CH52</accession>
<gene>
    <name evidence="2" type="ORF">D9611_002146</name>
</gene>
<comment type="caution">
    <text evidence="2">The sequence shown here is derived from an EMBL/GenBank/DDBJ whole genome shotgun (WGS) entry which is preliminary data.</text>
</comment>